<dbReference type="OrthoDB" id="2130750at2759"/>
<dbReference type="GO" id="GO:0031122">
    <property type="term" value="P:cytoplasmic microtubule organization"/>
    <property type="evidence" value="ECO:0007669"/>
    <property type="project" value="TreeGrafter"/>
</dbReference>
<dbReference type="Pfam" id="PF01302">
    <property type="entry name" value="CAP_GLY"/>
    <property type="match status" value="1"/>
</dbReference>
<dbReference type="Gene3D" id="2.30.30.190">
    <property type="entry name" value="CAP Gly-rich-like domain"/>
    <property type="match status" value="1"/>
</dbReference>
<dbReference type="Proteomes" id="UP000749559">
    <property type="component" value="Unassembled WGS sequence"/>
</dbReference>
<dbReference type="PANTHER" id="PTHR18916">
    <property type="entry name" value="DYNACTIN 1-RELATED MICROTUBULE-BINDING"/>
    <property type="match status" value="1"/>
</dbReference>
<reference evidence="1" key="1">
    <citation type="submission" date="2022-03" db="EMBL/GenBank/DDBJ databases">
        <authorList>
            <person name="Martin C."/>
        </authorList>
    </citation>
    <scope>NUCLEOTIDE SEQUENCE</scope>
</reference>
<dbReference type="SUPFAM" id="SSF74924">
    <property type="entry name" value="Cap-Gly domain"/>
    <property type="match status" value="1"/>
</dbReference>
<accession>A0A8J1TH18</accession>
<protein>
    <submittedName>
        <fullName evidence="1">Uncharacterized protein</fullName>
    </submittedName>
</protein>
<sequence>MVLFINVNVGQRVEVLYKGDVHLGTVRYKGGVVNRRGDWVGVDLDKKAGKHNGTVRGSRYFQCREGHGIFTQAQHIRFIPMKRCMFNRYHTVEPEEEFAEEDLFNTSPRPDVRDSPYDPIRISRSYSEDATELFPERHVESYTERRRSHHLSHSVGNTMPAATMRRPYSAMAQFTYTSAPIHHYTPGKEPFCSTPTIPKIHMPHSALKRQVRRGWTDSHYVREMSVNTGREGMKFSQWNDTSA</sequence>
<dbReference type="PANTHER" id="PTHR18916:SF90">
    <property type="entry name" value="CAP-GLY DOMAIN-CONTAINING PROTEIN"/>
    <property type="match status" value="1"/>
</dbReference>
<name>A0A8J1TH18_OWEFU</name>
<comment type="caution">
    <text evidence="1">The sequence shown here is derived from an EMBL/GenBank/DDBJ whole genome shotgun (WGS) entry which is preliminary data.</text>
</comment>
<dbReference type="AlphaFoldDB" id="A0A8J1TH18"/>
<dbReference type="PROSITE" id="PS00845">
    <property type="entry name" value="CAP_GLY_1"/>
    <property type="match status" value="1"/>
</dbReference>
<dbReference type="GO" id="GO:0035371">
    <property type="term" value="C:microtubule plus-end"/>
    <property type="evidence" value="ECO:0007669"/>
    <property type="project" value="TreeGrafter"/>
</dbReference>
<evidence type="ECO:0000313" key="1">
    <source>
        <dbReference type="EMBL" id="CAH1777262.1"/>
    </source>
</evidence>
<dbReference type="SMART" id="SM01052">
    <property type="entry name" value="CAP_GLY"/>
    <property type="match status" value="1"/>
</dbReference>
<proteinExistence type="predicted"/>
<dbReference type="GO" id="GO:0005634">
    <property type="term" value="C:nucleus"/>
    <property type="evidence" value="ECO:0007669"/>
    <property type="project" value="TreeGrafter"/>
</dbReference>
<dbReference type="GO" id="GO:0005938">
    <property type="term" value="C:cell cortex"/>
    <property type="evidence" value="ECO:0007669"/>
    <property type="project" value="TreeGrafter"/>
</dbReference>
<dbReference type="EMBL" id="CAIIXF020000002">
    <property type="protein sequence ID" value="CAH1777262.1"/>
    <property type="molecule type" value="Genomic_DNA"/>
</dbReference>
<evidence type="ECO:0000313" key="2">
    <source>
        <dbReference type="Proteomes" id="UP000749559"/>
    </source>
</evidence>
<dbReference type="PROSITE" id="PS50245">
    <property type="entry name" value="CAP_GLY_2"/>
    <property type="match status" value="1"/>
</dbReference>
<organism evidence="1 2">
    <name type="scientific">Owenia fusiformis</name>
    <name type="common">Polychaete worm</name>
    <dbReference type="NCBI Taxonomy" id="6347"/>
    <lineage>
        <taxon>Eukaryota</taxon>
        <taxon>Metazoa</taxon>
        <taxon>Spiralia</taxon>
        <taxon>Lophotrochozoa</taxon>
        <taxon>Annelida</taxon>
        <taxon>Polychaeta</taxon>
        <taxon>Sedentaria</taxon>
        <taxon>Canalipalpata</taxon>
        <taxon>Sabellida</taxon>
        <taxon>Oweniida</taxon>
        <taxon>Oweniidae</taxon>
        <taxon>Owenia</taxon>
    </lineage>
</organism>
<dbReference type="InterPro" id="IPR036859">
    <property type="entry name" value="CAP-Gly_dom_sf"/>
</dbReference>
<dbReference type="GO" id="GO:0051010">
    <property type="term" value="F:microtubule plus-end binding"/>
    <property type="evidence" value="ECO:0007669"/>
    <property type="project" value="TreeGrafter"/>
</dbReference>
<gene>
    <name evidence="1" type="ORF">OFUS_LOCUS4324</name>
</gene>
<keyword evidence="2" id="KW-1185">Reference proteome</keyword>
<dbReference type="InterPro" id="IPR000938">
    <property type="entry name" value="CAP-Gly_domain"/>
</dbReference>